<dbReference type="PANTHER" id="PTHR23150:SF19">
    <property type="entry name" value="FORMYLGLYCINE-GENERATING ENZYME"/>
    <property type="match status" value="1"/>
</dbReference>
<keyword evidence="2" id="KW-0449">Lipoprotein</keyword>
<dbReference type="EMBL" id="JRYR02000001">
    <property type="protein sequence ID" value="OHX67410.1"/>
    <property type="molecule type" value="Genomic_DNA"/>
</dbReference>
<dbReference type="AlphaFoldDB" id="A0A1S1Z2B0"/>
<dbReference type="PANTHER" id="PTHR23150">
    <property type="entry name" value="SULFATASE MODIFYING FACTOR 1, 2"/>
    <property type="match status" value="1"/>
</dbReference>
<evidence type="ECO:0000313" key="3">
    <source>
        <dbReference type="Proteomes" id="UP000179797"/>
    </source>
</evidence>
<reference evidence="2 3" key="1">
    <citation type="journal article" date="2012" name="Int. J. Syst. Evol. Microbiol.">
        <title>Flammeovirga pacifica sp. nov., isolated from deep-sea sediment.</title>
        <authorList>
            <person name="Xu H."/>
            <person name="Fu Y."/>
            <person name="Yang N."/>
            <person name="Ding Z."/>
            <person name="Lai Q."/>
            <person name="Zeng R."/>
        </authorList>
    </citation>
    <scope>NUCLEOTIDE SEQUENCE [LARGE SCALE GENOMIC DNA]</scope>
    <source>
        <strain evidence="3">DSM 24597 / LMG 26175 / WPAGA1</strain>
    </source>
</reference>
<dbReference type="InterPro" id="IPR005532">
    <property type="entry name" value="SUMF_dom"/>
</dbReference>
<keyword evidence="3" id="KW-1185">Reference proteome</keyword>
<dbReference type="Proteomes" id="UP000179797">
    <property type="component" value="Unassembled WGS sequence"/>
</dbReference>
<dbReference type="Pfam" id="PF03781">
    <property type="entry name" value="FGE-sulfatase"/>
    <property type="match status" value="1"/>
</dbReference>
<proteinExistence type="predicted"/>
<comment type="caution">
    <text evidence="2">The sequence shown here is derived from an EMBL/GenBank/DDBJ whole genome shotgun (WGS) entry which is preliminary data.</text>
</comment>
<evidence type="ECO:0000313" key="2">
    <source>
        <dbReference type="EMBL" id="OHX67410.1"/>
    </source>
</evidence>
<sequence>MKSLSLKRLTGMLSIMAVLTQSCGGGGPFGGGGDSDQGELTGSLDRPEWDAQVIPLGMTNVPGGTFHMGQADEDITYSMINMNKQVTISGFFMDETEITNNEYRQFIEGMEAESDTSADWTFEQIQEELRPDTTVWEKDFSYHMGEPMQDYYYSHPAFDEYPVVGVTRRAAVEFCSWRTRHLNSYRIEQGQAELPAFRLPTEAEWEYAARGGLDMAKYPWGGPYVRNGKGCALANFKPGRGNYYDDGYSYTSPVGAYFPNGFGLYDMSGNVAEWCDDAYNPAGYPIVWDLNPTYTDPNEPKKIVRGGSWKDIPYYIQTGTRSYEFETQARSYIGFRCAMINLGRSSGFDF</sequence>
<dbReference type="STRING" id="915059.NH26_14195"/>
<gene>
    <name evidence="2" type="ORF">NH26_14195</name>
</gene>
<dbReference type="Gene3D" id="3.90.1580.10">
    <property type="entry name" value="paralog of FGE (formylglycine-generating enzyme)"/>
    <property type="match status" value="1"/>
</dbReference>
<dbReference type="SUPFAM" id="SSF56436">
    <property type="entry name" value="C-type lectin-like"/>
    <property type="match status" value="1"/>
</dbReference>
<dbReference type="InterPro" id="IPR016187">
    <property type="entry name" value="CTDL_fold"/>
</dbReference>
<protein>
    <submittedName>
        <fullName evidence="2">Gliding motility lipoprotein GldK</fullName>
    </submittedName>
</protein>
<organism evidence="2 3">
    <name type="scientific">Flammeovirga pacifica</name>
    <dbReference type="NCBI Taxonomy" id="915059"/>
    <lineage>
        <taxon>Bacteria</taxon>
        <taxon>Pseudomonadati</taxon>
        <taxon>Bacteroidota</taxon>
        <taxon>Cytophagia</taxon>
        <taxon>Cytophagales</taxon>
        <taxon>Flammeovirgaceae</taxon>
        <taxon>Flammeovirga</taxon>
    </lineage>
</organism>
<evidence type="ECO:0000259" key="1">
    <source>
        <dbReference type="Pfam" id="PF03781"/>
    </source>
</evidence>
<accession>A0A1S1Z2B0</accession>
<dbReference type="GO" id="GO:0120147">
    <property type="term" value="F:formylglycine-generating oxidase activity"/>
    <property type="evidence" value="ECO:0007669"/>
    <property type="project" value="TreeGrafter"/>
</dbReference>
<dbReference type="InterPro" id="IPR042095">
    <property type="entry name" value="SUMF_sf"/>
</dbReference>
<name>A0A1S1Z2B0_FLAPC</name>
<feature type="domain" description="Sulfatase-modifying factor enzyme-like" evidence="1">
    <location>
        <begin position="58"/>
        <end position="338"/>
    </location>
</feature>
<dbReference type="RefSeq" id="WP_044228512.1">
    <property type="nucleotide sequence ID" value="NZ_JRYR02000001.1"/>
</dbReference>
<dbReference type="PROSITE" id="PS51257">
    <property type="entry name" value="PROKAR_LIPOPROTEIN"/>
    <property type="match status" value="1"/>
</dbReference>
<dbReference type="InterPro" id="IPR051043">
    <property type="entry name" value="Sulfatase_Mod_Factor_Kinase"/>
</dbReference>
<dbReference type="OrthoDB" id="1491336at2"/>